<organism evidence="1 2">
    <name type="scientific">Avena sativa</name>
    <name type="common">Oat</name>
    <dbReference type="NCBI Taxonomy" id="4498"/>
    <lineage>
        <taxon>Eukaryota</taxon>
        <taxon>Viridiplantae</taxon>
        <taxon>Streptophyta</taxon>
        <taxon>Embryophyta</taxon>
        <taxon>Tracheophyta</taxon>
        <taxon>Spermatophyta</taxon>
        <taxon>Magnoliopsida</taxon>
        <taxon>Liliopsida</taxon>
        <taxon>Poales</taxon>
        <taxon>Poaceae</taxon>
        <taxon>BOP clade</taxon>
        <taxon>Pooideae</taxon>
        <taxon>Poodae</taxon>
        <taxon>Poeae</taxon>
        <taxon>Poeae Chloroplast Group 1 (Aveneae type)</taxon>
        <taxon>Aveninae</taxon>
        <taxon>Avena</taxon>
    </lineage>
</organism>
<evidence type="ECO:0000313" key="1">
    <source>
        <dbReference type="EnsemblPlants" id="AVESA.00010b.r2.1DG0162560.1.CDS"/>
    </source>
</evidence>
<reference evidence="1" key="1">
    <citation type="submission" date="2021-05" db="EMBL/GenBank/DDBJ databases">
        <authorList>
            <person name="Scholz U."/>
            <person name="Mascher M."/>
            <person name="Fiebig A."/>
        </authorList>
    </citation>
    <scope>NUCLEOTIDE SEQUENCE [LARGE SCALE GENOMIC DNA]</scope>
</reference>
<dbReference type="EnsemblPlants" id="AVESA.00010b.r2.1DG0162560.1">
    <property type="protein sequence ID" value="AVESA.00010b.r2.1DG0162560.1.CDS"/>
    <property type="gene ID" value="AVESA.00010b.r2.1DG0162560"/>
</dbReference>
<name>A0ACD5U196_AVESA</name>
<keyword evidence="2" id="KW-1185">Reference proteome</keyword>
<sequence length="847" mass="96036">MDIEDDGYHTEEENEQILEQNEDEQYQALSEDEMSHEILRMIINSVQKRERRKSASKQKRKRSTLNIRAENGSDADDERKAYSRCSITYLCKVLDKVRSCARYVELVQWLGFAEILHLDDCCVPRPFVQWVADNVCTDGEAIIIGSKQIELNPQSVHHTLGTPTGDLPVNSDEELGKAAFLAMFGLLEVPSVRFFGKLIFGKEVLPDAVFCRAFMSVCLGTFFCPNSSTKISTKYMGALVIVDKIKDRNWSKFIHEWMMFYIKKYLKQPANTRQLTQTLGGCIYHLAVRCLDFIDFTPVQIPSTIPRIRVWKGNLIKLFSDMFLGTNGKYGAYPVKDISETCYFIDTSIPYQQLDSDTILKQLIHGAIGDLVGDKLKEEISATFLTIMKDEDMKYCMKAQDLVIKVIQAILSTENGSQDTLKLTASDECSNKNTNDSESTVKLNQDDEVDSEYDNDEDVLIQRKRRRTESNTNSKTSHQTENAINKDMNSDYPQSTHVVSPVDKETTGNEDARSQAYPSASLDHMILANDIKLKGEASIDVSTQVFRTLNNLNDTKESIMDLNVKCVEEQNEEFHGFNASDVKSLNIESIEHGNNNDHSEGTEQGAPSLDECYAMNKEIDVNLPTIQLIAQDYARDQPTQTFAMKRSELLQIARSKYYFNDDGMPSFRLMECVDDNGRTIEEPELHRPLEMDDYTYNEKCELAISNCKEIETCNEARNKLHAKQSPDANITASKSSTRNGTKNKRFVDNIDSDCENSIYCAQREPTNTGLTNSPTRPWTQTNNFVDLVSPTIPLTSNGHVNQKQSSSTNKSTPYYGKAIIVGRTLFDSNDEDYFDSDMKNKSPVRNC</sequence>
<proteinExistence type="predicted"/>
<evidence type="ECO:0000313" key="2">
    <source>
        <dbReference type="Proteomes" id="UP001732700"/>
    </source>
</evidence>
<accession>A0ACD5U196</accession>
<reference evidence="1" key="2">
    <citation type="submission" date="2025-09" db="UniProtKB">
        <authorList>
            <consortium name="EnsemblPlants"/>
        </authorList>
    </citation>
    <scope>IDENTIFICATION</scope>
</reference>
<dbReference type="Proteomes" id="UP001732700">
    <property type="component" value="Chromosome 1D"/>
</dbReference>
<protein>
    <submittedName>
        <fullName evidence="1">Uncharacterized protein</fullName>
    </submittedName>
</protein>